<evidence type="ECO:0000256" key="2">
    <source>
        <dbReference type="ARBA" id="ARBA00005120"/>
    </source>
</evidence>
<dbReference type="GO" id="GO:0005829">
    <property type="term" value="C:cytosol"/>
    <property type="evidence" value="ECO:0007669"/>
    <property type="project" value="TreeGrafter"/>
</dbReference>
<dbReference type="Proteomes" id="UP000029444">
    <property type="component" value="Unassembled WGS sequence"/>
</dbReference>
<keyword evidence="10 12" id="KW-0704">Schiff base</keyword>
<gene>
    <name evidence="12" type="primary">dapA</name>
    <name evidence="16" type="ORF">Y5S_02131</name>
</gene>
<dbReference type="AlphaFoldDB" id="A0A095UQE6"/>
<dbReference type="UniPathway" id="UPA00034">
    <property type="reaction ID" value="UER00017"/>
</dbReference>
<feature type="binding site" evidence="12 15">
    <location>
        <position position="207"/>
    </location>
    <ligand>
        <name>pyruvate</name>
        <dbReference type="ChEBI" id="CHEBI:15361"/>
    </ligand>
</feature>
<dbReference type="PIRSF" id="PIRSF001365">
    <property type="entry name" value="DHDPS"/>
    <property type="match status" value="1"/>
</dbReference>
<comment type="function">
    <text evidence="1 12">Catalyzes the condensation of (S)-aspartate-beta-semialdehyde [(S)-ASA] and pyruvate to 4-hydroxy-tetrahydrodipicolinate (HTPA).</text>
</comment>
<comment type="caution">
    <text evidence="12">Was originally thought to be a dihydrodipicolinate synthase (DHDPS), catalyzing the condensation of (S)-aspartate-beta-semialdehyde [(S)-ASA] and pyruvate to dihydrodipicolinate (DHDP). However, it was shown in E.coli that the product of the enzymatic reaction is not dihydrodipicolinate but in fact (4S)-4-hydroxy-2,3,4,5-tetrahydro-(2S)-dipicolinic acid (HTPA), and that the consecutive dehydration reaction leading to DHDP is not spontaneous but catalyzed by DapB.</text>
</comment>
<evidence type="ECO:0000256" key="15">
    <source>
        <dbReference type="PIRSR" id="PIRSR001365-2"/>
    </source>
</evidence>
<dbReference type="PATRIC" id="fig|1177154.3.peg.2170"/>
<keyword evidence="5 12" id="KW-0963">Cytoplasm</keyword>
<dbReference type="HAMAP" id="MF_00418">
    <property type="entry name" value="DapA"/>
    <property type="match status" value="1"/>
</dbReference>
<keyword evidence="17" id="KW-1185">Reference proteome</keyword>
<reference evidence="16 17" key="1">
    <citation type="submission" date="2012-09" db="EMBL/GenBank/DDBJ databases">
        <title>Genome Sequence of alkane-degrading Bacterium Alcanivorax sp. 19-m-6.</title>
        <authorList>
            <person name="Lai Q."/>
            <person name="Shao Z."/>
        </authorList>
    </citation>
    <scope>NUCLEOTIDE SEQUENCE [LARGE SCALE GENOMIC DNA]</scope>
    <source>
        <strain evidence="16 17">19-m-6</strain>
    </source>
</reference>
<dbReference type="PANTHER" id="PTHR12128">
    <property type="entry name" value="DIHYDRODIPICOLINATE SYNTHASE"/>
    <property type="match status" value="1"/>
</dbReference>
<evidence type="ECO:0000313" key="16">
    <source>
        <dbReference type="EMBL" id="KGD64765.1"/>
    </source>
</evidence>
<evidence type="ECO:0000256" key="8">
    <source>
        <dbReference type="ARBA" id="ARBA00023154"/>
    </source>
</evidence>
<evidence type="ECO:0000256" key="1">
    <source>
        <dbReference type="ARBA" id="ARBA00003294"/>
    </source>
</evidence>
<dbReference type="CDD" id="cd00950">
    <property type="entry name" value="DHDPS"/>
    <property type="match status" value="1"/>
</dbReference>
<comment type="subunit">
    <text evidence="12">Homotetramer; dimer of dimers.</text>
</comment>
<evidence type="ECO:0000256" key="10">
    <source>
        <dbReference type="ARBA" id="ARBA00023270"/>
    </source>
</evidence>
<evidence type="ECO:0000256" key="13">
    <source>
        <dbReference type="PIRNR" id="PIRNR001365"/>
    </source>
</evidence>
<comment type="catalytic activity">
    <reaction evidence="11 12">
        <text>L-aspartate 4-semialdehyde + pyruvate = (2S,4S)-4-hydroxy-2,3,4,5-tetrahydrodipicolinate + H2O + H(+)</text>
        <dbReference type="Rhea" id="RHEA:34171"/>
        <dbReference type="ChEBI" id="CHEBI:15361"/>
        <dbReference type="ChEBI" id="CHEBI:15377"/>
        <dbReference type="ChEBI" id="CHEBI:15378"/>
        <dbReference type="ChEBI" id="CHEBI:67139"/>
        <dbReference type="ChEBI" id="CHEBI:537519"/>
        <dbReference type="EC" id="4.3.3.7"/>
    </reaction>
</comment>
<dbReference type="Pfam" id="PF00701">
    <property type="entry name" value="DHDPS"/>
    <property type="match status" value="1"/>
</dbReference>
<comment type="subcellular location">
    <subcellularLocation>
        <location evidence="12">Cytoplasm</location>
    </subcellularLocation>
</comment>
<dbReference type="EMBL" id="ARXV01000007">
    <property type="protein sequence ID" value="KGD64765.1"/>
    <property type="molecule type" value="Genomic_DNA"/>
</dbReference>
<keyword evidence="6 12" id="KW-0028">Amino-acid biosynthesis</keyword>
<evidence type="ECO:0000256" key="14">
    <source>
        <dbReference type="PIRSR" id="PIRSR001365-1"/>
    </source>
</evidence>
<dbReference type="InterPro" id="IPR020625">
    <property type="entry name" value="Schiff_base-form_aldolases_AS"/>
</dbReference>
<evidence type="ECO:0000256" key="5">
    <source>
        <dbReference type="ARBA" id="ARBA00022490"/>
    </source>
</evidence>
<feature type="site" description="Part of a proton relay during catalysis" evidence="12">
    <location>
        <position position="48"/>
    </location>
</feature>
<evidence type="ECO:0000256" key="9">
    <source>
        <dbReference type="ARBA" id="ARBA00023239"/>
    </source>
</evidence>
<accession>A0A095UQE6</accession>
<dbReference type="PROSITE" id="PS00666">
    <property type="entry name" value="DHDPS_2"/>
    <property type="match status" value="1"/>
</dbReference>
<sequence>MQERRHFSGSLVALVTPFNGDAVDTEALERCVDYQLAGGTQGVVVAGTTGEAPVLSKGEYAALVAAVCEQVAGKVPVIAGATSYDPREAVELAALAKQHGADGLLCAAGYYNRPDQEGLYGHLRYLHDHSELPILLYNIPPRTIVDISPDTLARLSELERVVGVKDACRDLARPMEERMRITRCFSFLSGDDCTAVAYNAMGGNGVISVIANVLPQLSRQLQDACRDNDYAAGREFQAAVTPLIEALSLAPNPSAIKYACSLLDLCQPECRLPMVPLSDAAKASIRTAMAPWLMPVSRQSPAKVG</sequence>
<dbReference type="InterPro" id="IPR013785">
    <property type="entry name" value="Aldolase_TIM"/>
</dbReference>
<dbReference type="PRINTS" id="PR00146">
    <property type="entry name" value="DHPICSNTHASE"/>
</dbReference>
<dbReference type="STRING" id="1177154.Y5S_02131"/>
<dbReference type="InterPro" id="IPR002220">
    <property type="entry name" value="DapA-like"/>
</dbReference>
<dbReference type="SUPFAM" id="SSF51569">
    <property type="entry name" value="Aldolase"/>
    <property type="match status" value="1"/>
</dbReference>
<evidence type="ECO:0000313" key="17">
    <source>
        <dbReference type="Proteomes" id="UP000029444"/>
    </source>
</evidence>
<dbReference type="PANTHER" id="PTHR12128:SF66">
    <property type="entry name" value="4-HYDROXY-2-OXOGLUTARATE ALDOLASE, MITOCHONDRIAL"/>
    <property type="match status" value="1"/>
</dbReference>
<evidence type="ECO:0000256" key="12">
    <source>
        <dbReference type="HAMAP-Rule" id="MF_00418"/>
    </source>
</evidence>
<evidence type="ECO:0000256" key="6">
    <source>
        <dbReference type="ARBA" id="ARBA00022605"/>
    </source>
</evidence>
<dbReference type="InterPro" id="IPR005263">
    <property type="entry name" value="DapA"/>
</dbReference>
<dbReference type="SMART" id="SM01130">
    <property type="entry name" value="DHDPS"/>
    <property type="match status" value="1"/>
</dbReference>
<evidence type="ECO:0000256" key="11">
    <source>
        <dbReference type="ARBA" id="ARBA00047836"/>
    </source>
</evidence>
<feature type="active site" description="Proton donor/acceptor" evidence="12 14">
    <location>
        <position position="137"/>
    </location>
</feature>
<dbReference type="PROSITE" id="PS00665">
    <property type="entry name" value="DHDPS_1"/>
    <property type="match status" value="1"/>
</dbReference>
<comment type="pathway">
    <text evidence="2 12">Amino-acid biosynthesis; L-lysine biosynthesis via DAP pathway; (S)-tetrahydrodipicolinate from L-aspartate: step 3/4.</text>
</comment>
<protein>
    <recommendedName>
        <fullName evidence="4 12">4-hydroxy-tetrahydrodipicolinate synthase</fullName>
        <shortName evidence="12">HTPA synthase</shortName>
        <ecNumber evidence="4 12">4.3.3.7</ecNumber>
    </recommendedName>
</protein>
<dbReference type="GO" id="GO:0019877">
    <property type="term" value="P:diaminopimelate biosynthetic process"/>
    <property type="evidence" value="ECO:0007669"/>
    <property type="project" value="UniProtKB-UniRule"/>
</dbReference>
<dbReference type="RefSeq" id="WP_052041528.1">
    <property type="nucleotide sequence ID" value="NZ_ARXV01000007.1"/>
</dbReference>
<dbReference type="GO" id="GO:0008840">
    <property type="term" value="F:4-hydroxy-tetrahydrodipicolinate synthase activity"/>
    <property type="evidence" value="ECO:0007669"/>
    <property type="project" value="UniProtKB-UniRule"/>
</dbReference>
<dbReference type="EC" id="4.3.3.7" evidence="4 12"/>
<name>A0A095UQE6_9GAMM</name>
<dbReference type="OrthoDB" id="9782828at2"/>
<feature type="site" description="Part of a proton relay during catalysis" evidence="12">
    <location>
        <position position="111"/>
    </location>
</feature>
<proteinExistence type="inferred from homology"/>
<evidence type="ECO:0000256" key="3">
    <source>
        <dbReference type="ARBA" id="ARBA00007592"/>
    </source>
</evidence>
<evidence type="ECO:0000256" key="4">
    <source>
        <dbReference type="ARBA" id="ARBA00012086"/>
    </source>
</evidence>
<comment type="similarity">
    <text evidence="3 12 13">Belongs to the DapA family.</text>
</comment>
<organism evidence="16 17">
    <name type="scientific">Alcanivorax nanhaiticus</name>
    <dbReference type="NCBI Taxonomy" id="1177154"/>
    <lineage>
        <taxon>Bacteria</taxon>
        <taxon>Pseudomonadati</taxon>
        <taxon>Pseudomonadota</taxon>
        <taxon>Gammaproteobacteria</taxon>
        <taxon>Oceanospirillales</taxon>
        <taxon>Alcanivoracaceae</taxon>
        <taxon>Alcanivorax</taxon>
    </lineage>
</organism>
<feature type="binding site" evidence="12 15">
    <location>
        <position position="49"/>
    </location>
    <ligand>
        <name>pyruvate</name>
        <dbReference type="ChEBI" id="CHEBI:15361"/>
    </ligand>
</feature>
<evidence type="ECO:0000256" key="7">
    <source>
        <dbReference type="ARBA" id="ARBA00022915"/>
    </source>
</evidence>
<dbReference type="InterPro" id="IPR020624">
    <property type="entry name" value="Schiff_base-form_aldolases_CS"/>
</dbReference>
<keyword evidence="8 12" id="KW-0457">Lysine biosynthesis</keyword>
<dbReference type="eggNOG" id="COG0329">
    <property type="taxonomic scope" value="Bacteria"/>
</dbReference>
<keyword evidence="9 12" id="KW-0456">Lyase</keyword>
<feature type="active site" description="Schiff-base intermediate with substrate" evidence="12 14">
    <location>
        <position position="165"/>
    </location>
</feature>
<dbReference type="GO" id="GO:0009089">
    <property type="term" value="P:lysine biosynthetic process via diaminopimelate"/>
    <property type="evidence" value="ECO:0007669"/>
    <property type="project" value="UniProtKB-UniRule"/>
</dbReference>
<dbReference type="Gene3D" id="3.20.20.70">
    <property type="entry name" value="Aldolase class I"/>
    <property type="match status" value="1"/>
</dbReference>
<dbReference type="NCBIfam" id="TIGR00674">
    <property type="entry name" value="dapA"/>
    <property type="match status" value="1"/>
</dbReference>
<comment type="caution">
    <text evidence="16">The sequence shown here is derived from an EMBL/GenBank/DDBJ whole genome shotgun (WGS) entry which is preliminary data.</text>
</comment>
<keyword evidence="7 12" id="KW-0220">Diaminopimelate biosynthesis</keyword>